<dbReference type="PATRIC" id="fig|699431.3.peg.2900"/>
<dbReference type="STRING" id="699431.SY89_02841"/>
<comment type="caution">
    <text evidence="3">The sequence shown here is derived from an EMBL/GenBank/DDBJ whole genome shotgun (WGS) entry which is preliminary data.</text>
</comment>
<reference evidence="4" key="1">
    <citation type="submission" date="2013-11" db="EMBL/GenBank/DDBJ databases">
        <authorList>
            <person name="Hoang H.T."/>
            <person name="Killian M.L."/>
            <person name="Madson D.M."/>
            <person name="Arruda P.H.E."/>
            <person name="Sun D."/>
            <person name="Schwartz K.J."/>
            <person name="Yoon K."/>
        </authorList>
    </citation>
    <scope>NUCLEOTIDE SEQUENCE [LARGE SCALE GENOMIC DNA]</scope>
    <source>
        <strain evidence="4">CDK2</strain>
    </source>
</reference>
<dbReference type="CDD" id="cd07820">
    <property type="entry name" value="SRPBCC_3"/>
    <property type="match status" value="1"/>
</dbReference>
<dbReference type="Gene3D" id="3.30.530.20">
    <property type="match status" value="1"/>
</dbReference>
<keyword evidence="4" id="KW-1185">Reference proteome</keyword>
<feature type="domain" description="Coenzyme Q-binding protein COQ10 START" evidence="2">
    <location>
        <begin position="10"/>
        <end position="128"/>
    </location>
</feature>
<evidence type="ECO:0000313" key="4">
    <source>
        <dbReference type="Proteomes" id="UP000050535"/>
    </source>
</evidence>
<dbReference type="InterPro" id="IPR023393">
    <property type="entry name" value="START-like_dom_sf"/>
</dbReference>
<evidence type="ECO:0000313" key="3">
    <source>
        <dbReference type="EMBL" id="KPN32081.1"/>
    </source>
</evidence>
<protein>
    <recommendedName>
        <fullName evidence="2">Coenzyme Q-binding protein COQ10 START domain-containing protein</fullName>
    </recommendedName>
</protein>
<dbReference type="EMBL" id="LGUC01000001">
    <property type="protein sequence ID" value="KPN32081.1"/>
    <property type="molecule type" value="Genomic_DNA"/>
</dbReference>
<organism evidence="3 4">
    <name type="scientific">Halolamina pelagica</name>
    <dbReference type="NCBI Taxonomy" id="699431"/>
    <lineage>
        <taxon>Archaea</taxon>
        <taxon>Methanobacteriati</taxon>
        <taxon>Methanobacteriota</taxon>
        <taxon>Stenosarchaea group</taxon>
        <taxon>Halobacteria</taxon>
        <taxon>Halobacteriales</taxon>
        <taxon>Haloferacaceae</taxon>
    </lineage>
</organism>
<evidence type="ECO:0000259" key="2">
    <source>
        <dbReference type="Pfam" id="PF03364"/>
    </source>
</evidence>
<accession>A0A0P7I521</accession>
<proteinExistence type="predicted"/>
<gene>
    <name evidence="3" type="ORF">SY89_02841</name>
</gene>
<dbReference type="InterPro" id="IPR005031">
    <property type="entry name" value="COQ10_START"/>
</dbReference>
<evidence type="ECO:0000256" key="1">
    <source>
        <dbReference type="SAM" id="MobiDB-lite"/>
    </source>
</evidence>
<sequence>MPTYTRRTRVDAPLSEVWEFHSRVDGLEALTPGFMNLEVEAVRGPDGEPDPDVLEAGSEIDMAMRPFGVAPRQRWTSVITDREAGDGVAWFRDEMRDGPFPRWRHTHRFRAHGDETVVEDRLVYQLPLGGLGKALGPLGLSASSRCSATATGGRRRCWSSQTAVGSSAVTNTTTSQPAAFHHGTPYRRGPGIIFAYAHAPAATARGSTIASASVASTAAVPATASGPSTISDAARTARYTTAGQASRIETGTPTSCGRR</sequence>
<dbReference type="Proteomes" id="UP000050535">
    <property type="component" value="Unassembled WGS sequence"/>
</dbReference>
<dbReference type="AlphaFoldDB" id="A0A0P7I521"/>
<name>A0A0P7I521_9EURY</name>
<dbReference type="SUPFAM" id="SSF55961">
    <property type="entry name" value="Bet v1-like"/>
    <property type="match status" value="1"/>
</dbReference>
<dbReference type="Pfam" id="PF03364">
    <property type="entry name" value="Polyketide_cyc"/>
    <property type="match status" value="1"/>
</dbReference>
<feature type="region of interest" description="Disordered" evidence="1">
    <location>
        <begin position="240"/>
        <end position="259"/>
    </location>
</feature>